<keyword evidence="2" id="KW-1185">Reference proteome</keyword>
<dbReference type="EMBL" id="CP002047">
    <property type="protein sequence ID" value="ADI08292.1"/>
    <property type="molecule type" value="Genomic_DNA"/>
</dbReference>
<dbReference type="AlphaFoldDB" id="D7C566"/>
<reference evidence="1 2" key="1">
    <citation type="journal article" date="2010" name="J. Bacteriol.">
        <title>Genome sequence of the milbemycin-producing bacterium Streptomyces bingchenggensis.</title>
        <authorList>
            <person name="Wang X.J."/>
            <person name="Yan Y.J."/>
            <person name="Zhang B."/>
            <person name="An J."/>
            <person name="Wang J.J."/>
            <person name="Tian J."/>
            <person name="Jiang L."/>
            <person name="Chen Y.H."/>
            <person name="Huang S.X."/>
            <person name="Yin M."/>
            <person name="Zhang J."/>
            <person name="Gao A.L."/>
            <person name="Liu C.X."/>
            <person name="Zhu Z.X."/>
            <person name="Xiang W.S."/>
        </authorList>
    </citation>
    <scope>NUCLEOTIDE SEQUENCE [LARGE SCALE GENOMIC DNA]</scope>
    <source>
        <strain evidence="1 2">BCW-1</strain>
    </source>
</reference>
<dbReference type="Proteomes" id="UP000000377">
    <property type="component" value="Chromosome"/>
</dbReference>
<proteinExistence type="predicted"/>
<accession>D7C566</accession>
<dbReference type="HOGENOM" id="CLU_1947563_0_0_11"/>
<dbReference type="KEGG" id="sbh:SBI_05172"/>
<evidence type="ECO:0000313" key="1">
    <source>
        <dbReference type="EMBL" id="ADI08292.1"/>
    </source>
</evidence>
<sequence>MVDAQSAAPVVPGVPGVPGVRGRRSFRGQQVGEAVDVRRSPGVGFAVRAVLPAFEVVRLPRDMPVPDVDQVEHPVAVAPHTGADGGVEEAGEGRVAQLRLGQHPAVALRTKGLTALAVQQQLGHRALRQ</sequence>
<protein>
    <submittedName>
        <fullName evidence="1">Uncharacterized protein</fullName>
    </submittedName>
</protein>
<organism evidence="1 2">
    <name type="scientific">Streptomyces bingchenggensis (strain BCW-1)</name>
    <dbReference type="NCBI Taxonomy" id="749414"/>
    <lineage>
        <taxon>Bacteria</taxon>
        <taxon>Bacillati</taxon>
        <taxon>Actinomycetota</taxon>
        <taxon>Actinomycetes</taxon>
        <taxon>Kitasatosporales</taxon>
        <taxon>Streptomycetaceae</taxon>
        <taxon>Streptomyces</taxon>
    </lineage>
</organism>
<evidence type="ECO:0000313" key="2">
    <source>
        <dbReference type="Proteomes" id="UP000000377"/>
    </source>
</evidence>
<dbReference type="STRING" id="749414.SBI_05172"/>
<name>D7C566_STRBB</name>
<gene>
    <name evidence="1" type="ordered locus">SBI_05172</name>
</gene>